<dbReference type="SUPFAM" id="SSF53335">
    <property type="entry name" value="S-adenosyl-L-methionine-dependent methyltransferases"/>
    <property type="match status" value="1"/>
</dbReference>
<dbReference type="Proteomes" id="UP000217257">
    <property type="component" value="Chromosome"/>
</dbReference>
<dbReference type="EMBL" id="CP022098">
    <property type="protein sequence ID" value="ATB41649.1"/>
    <property type="molecule type" value="Genomic_DNA"/>
</dbReference>
<dbReference type="PANTHER" id="PTHR43861">
    <property type="entry name" value="TRANS-ACONITATE 2-METHYLTRANSFERASE-RELATED"/>
    <property type="match status" value="1"/>
</dbReference>
<dbReference type="PANTHER" id="PTHR43861:SF3">
    <property type="entry name" value="PUTATIVE (AFU_ORTHOLOGUE AFUA_2G14390)-RELATED"/>
    <property type="match status" value="1"/>
</dbReference>
<dbReference type="Pfam" id="PF13489">
    <property type="entry name" value="Methyltransf_23"/>
    <property type="match status" value="1"/>
</dbReference>
<dbReference type="CDD" id="cd02440">
    <property type="entry name" value="AdoMet_MTases"/>
    <property type="match status" value="1"/>
</dbReference>
<dbReference type="RefSeq" id="WP_095989331.1">
    <property type="nucleotide sequence ID" value="NZ_CP022098.1"/>
</dbReference>
<proteinExistence type="predicted"/>
<dbReference type="GO" id="GO:0016740">
    <property type="term" value="F:transferase activity"/>
    <property type="evidence" value="ECO:0007669"/>
    <property type="project" value="UniProtKB-KW"/>
</dbReference>
<dbReference type="KEGG" id="cfus:CYFUS_007117"/>
<organism evidence="2 3">
    <name type="scientific">Cystobacter fuscus</name>
    <dbReference type="NCBI Taxonomy" id="43"/>
    <lineage>
        <taxon>Bacteria</taxon>
        <taxon>Pseudomonadati</taxon>
        <taxon>Myxococcota</taxon>
        <taxon>Myxococcia</taxon>
        <taxon>Myxococcales</taxon>
        <taxon>Cystobacterineae</taxon>
        <taxon>Archangiaceae</taxon>
        <taxon>Cystobacter</taxon>
    </lineage>
</organism>
<dbReference type="Gene3D" id="3.40.50.150">
    <property type="entry name" value="Vaccinia Virus protein VP39"/>
    <property type="match status" value="1"/>
</dbReference>
<accession>A0A250JCL7</accession>
<name>A0A250JCL7_9BACT</name>
<dbReference type="InterPro" id="IPR029063">
    <property type="entry name" value="SAM-dependent_MTases_sf"/>
</dbReference>
<dbReference type="AlphaFoldDB" id="A0A250JCL7"/>
<protein>
    <recommendedName>
        <fullName evidence="4">Methyltransferase</fullName>
    </recommendedName>
</protein>
<evidence type="ECO:0000313" key="2">
    <source>
        <dbReference type="EMBL" id="ATB41649.1"/>
    </source>
</evidence>
<evidence type="ECO:0000313" key="3">
    <source>
        <dbReference type="Proteomes" id="UP000217257"/>
    </source>
</evidence>
<sequence length="304" mass="33192">MKCVGCGGPLRTRFARVVDPRTRDVFTLDECQDCGLGHTLPQPEDLTPYYGETYHGGRHGMTAAWCNARRLRLVRQAAGRSTGGRLLDVGCGDGSFLLAARKRGWRVLGTEFNPRGAREAGLEVYERIEEVLPGGKFDCITLWHSLEHLRDPLASLRMLSGALAPGGVIVLAVPDADGVQARLFGPAWFHLDVPRHLYHFGRGSLTRMVERAGLRVERHWHQEFEYDVMGVAQSALNVLMPTPNVFFDRLTGKPSEGGPTERALSFALGPALSALAMPPVTLTTLLERGGTLIVSARPTATSPS</sequence>
<reference evidence="2 3" key="1">
    <citation type="submission" date="2017-06" db="EMBL/GenBank/DDBJ databases">
        <title>Sequencing and comparative analysis of myxobacterial genomes.</title>
        <authorList>
            <person name="Rupp O."/>
            <person name="Goesmann A."/>
            <person name="Sogaard-Andersen L."/>
        </authorList>
    </citation>
    <scope>NUCLEOTIDE SEQUENCE [LARGE SCALE GENOMIC DNA]</scope>
    <source>
        <strain evidence="2 3">DSM 52655</strain>
    </source>
</reference>
<evidence type="ECO:0000256" key="1">
    <source>
        <dbReference type="ARBA" id="ARBA00022679"/>
    </source>
</evidence>
<evidence type="ECO:0008006" key="4">
    <source>
        <dbReference type="Google" id="ProtNLM"/>
    </source>
</evidence>
<keyword evidence="1" id="KW-0808">Transferase</keyword>
<gene>
    <name evidence="2" type="ORF">CYFUS_007117</name>
</gene>